<dbReference type="Pfam" id="PF13241">
    <property type="entry name" value="NAD_binding_7"/>
    <property type="match status" value="1"/>
</dbReference>
<sequence length="299" mass="32393">MEHKIDEKKQGGYYLKQFVVVGGDLRCHYLVLYLKEQGYPVFTWKVPELADTGEKLQDIIGNLKTDDTLKETGLLLPVPVTKDGIHINGCSGLTAEALAFMVGDFGLVCGGVISQELTKACAESGIPCHDYMKDDCVALKNAVATAEGAITESFMMSDINIENSKCLVTGYGRCGRVLAQKLLRMGAEVTVTARSVEACIKAAMGDCHTILLSQLASCEKLDTFDFCYNTIPALVLDRAVLSKLRPDVVILDIASKPGGTDFTYLDEQGICYKHSLGIPGRYSPKTSGEILGEAVLSYL</sequence>
<protein>
    <submittedName>
        <fullName evidence="2">Dipicolinate synthase subunit DpsA</fullName>
    </submittedName>
</protein>
<evidence type="ECO:0000313" key="3">
    <source>
        <dbReference type="Proteomes" id="UP000615234"/>
    </source>
</evidence>
<comment type="caution">
    <text evidence="2">The sequence shown here is derived from an EMBL/GenBank/DDBJ whole genome shotgun (WGS) entry which is preliminary data.</text>
</comment>
<keyword evidence="3" id="KW-1185">Reference proteome</keyword>
<dbReference type="Gene3D" id="3.40.50.720">
    <property type="entry name" value="NAD(P)-binding Rossmann-like Domain"/>
    <property type="match status" value="1"/>
</dbReference>
<gene>
    <name evidence="2" type="ORF">H8S09_05645</name>
</gene>
<dbReference type="EMBL" id="JACOOX010000003">
    <property type="protein sequence ID" value="MBC5662379.1"/>
    <property type="molecule type" value="Genomic_DNA"/>
</dbReference>
<accession>A0A8I0DTG9</accession>
<dbReference type="SUPFAM" id="SSF51735">
    <property type="entry name" value="NAD(P)-binding Rossmann-fold domains"/>
    <property type="match status" value="1"/>
</dbReference>
<proteinExistence type="predicted"/>
<evidence type="ECO:0000313" key="2">
    <source>
        <dbReference type="EMBL" id="MBC5662379.1"/>
    </source>
</evidence>
<evidence type="ECO:0000259" key="1">
    <source>
        <dbReference type="Pfam" id="PF16924"/>
    </source>
</evidence>
<dbReference type="Proteomes" id="UP000615234">
    <property type="component" value="Unassembled WGS sequence"/>
</dbReference>
<organism evidence="2 3">
    <name type="scientific">Coprococcus hominis</name>
    <name type="common">ex Liu et al. 2022</name>
    <dbReference type="NCBI Taxonomy" id="2763039"/>
    <lineage>
        <taxon>Bacteria</taxon>
        <taxon>Bacillati</taxon>
        <taxon>Bacillota</taxon>
        <taxon>Clostridia</taxon>
        <taxon>Lachnospirales</taxon>
        <taxon>Lachnospiraceae</taxon>
        <taxon>Coprococcus</taxon>
    </lineage>
</organism>
<feature type="domain" description="Dipicolinate synthase subunit A N-terminal" evidence="1">
    <location>
        <begin position="17"/>
        <end position="132"/>
    </location>
</feature>
<dbReference type="InterPro" id="IPR031629">
    <property type="entry name" value="DpaA_N"/>
</dbReference>
<dbReference type="RefSeq" id="WP_186847514.1">
    <property type="nucleotide sequence ID" value="NZ_JACOOX010000003.1"/>
</dbReference>
<dbReference type="Pfam" id="PF16924">
    <property type="entry name" value="DpaA_N"/>
    <property type="match status" value="1"/>
</dbReference>
<dbReference type="AlphaFoldDB" id="A0A8I0DTG9"/>
<reference evidence="2 3" key="1">
    <citation type="submission" date="2020-08" db="EMBL/GenBank/DDBJ databases">
        <title>Genome public.</title>
        <authorList>
            <person name="Liu C."/>
            <person name="Sun Q."/>
        </authorList>
    </citation>
    <scope>NUCLEOTIDE SEQUENCE [LARGE SCALE GENOMIC DNA]</scope>
    <source>
        <strain evidence="2 3">NSJ-10</strain>
    </source>
</reference>
<dbReference type="InterPro" id="IPR036291">
    <property type="entry name" value="NAD(P)-bd_dom_sf"/>
</dbReference>
<name>A0A8I0DTG9_9FIRM</name>